<dbReference type="CDD" id="cd04301">
    <property type="entry name" value="NAT_SF"/>
    <property type="match status" value="1"/>
</dbReference>
<dbReference type="GO" id="GO:0016747">
    <property type="term" value="F:acyltransferase activity, transferring groups other than amino-acyl groups"/>
    <property type="evidence" value="ECO:0007669"/>
    <property type="project" value="InterPro"/>
</dbReference>
<evidence type="ECO:0000259" key="4">
    <source>
        <dbReference type="PROSITE" id="PS51186"/>
    </source>
</evidence>
<dbReference type="SUPFAM" id="SSF55729">
    <property type="entry name" value="Acyl-CoA N-acyltransferases (Nat)"/>
    <property type="match status" value="1"/>
</dbReference>
<name>A0A437QH59_9PROT</name>
<accession>A0A437QH59</accession>
<evidence type="ECO:0000256" key="3">
    <source>
        <dbReference type="ARBA" id="ARBA00038502"/>
    </source>
</evidence>
<dbReference type="EMBL" id="SADE01000004">
    <property type="protein sequence ID" value="RVU33746.1"/>
    <property type="molecule type" value="Genomic_DNA"/>
</dbReference>
<comment type="caution">
    <text evidence="5">The sequence shown here is derived from an EMBL/GenBank/DDBJ whole genome shotgun (WGS) entry which is preliminary data.</text>
</comment>
<dbReference type="PROSITE" id="PS51186">
    <property type="entry name" value="GNAT"/>
    <property type="match status" value="1"/>
</dbReference>
<keyword evidence="2" id="KW-0012">Acyltransferase</keyword>
<evidence type="ECO:0000256" key="1">
    <source>
        <dbReference type="ARBA" id="ARBA00022679"/>
    </source>
</evidence>
<dbReference type="Proteomes" id="UP000287447">
    <property type="component" value="Unassembled WGS sequence"/>
</dbReference>
<dbReference type="InterPro" id="IPR016181">
    <property type="entry name" value="Acyl_CoA_acyltransferase"/>
</dbReference>
<dbReference type="InterPro" id="IPR000182">
    <property type="entry name" value="GNAT_dom"/>
</dbReference>
<dbReference type="PANTHER" id="PTHR43792:SF8">
    <property type="entry name" value="[RIBOSOMAL PROTEIN US5]-ALANINE N-ACETYLTRANSFERASE"/>
    <property type="match status" value="1"/>
</dbReference>
<evidence type="ECO:0000313" key="6">
    <source>
        <dbReference type="Proteomes" id="UP000287447"/>
    </source>
</evidence>
<proteinExistence type="inferred from homology"/>
<keyword evidence="6" id="KW-1185">Reference proteome</keyword>
<dbReference type="AlphaFoldDB" id="A0A437QH59"/>
<evidence type="ECO:0000256" key="2">
    <source>
        <dbReference type="ARBA" id="ARBA00023315"/>
    </source>
</evidence>
<sequence>MVQIGTDRLRVRPIEAADEPHVRGYAGREDFCPYLPVDPKQPETVVSYVRQQIQPEGLDSGTAIALAIVPGGVDRPVGTITVSVQPFPVPIGQLEFTLDPEYRGRGYMTEALESVLPMAFRDLGLLRICAASDVDNVDCQNVLERIGMHQTKRLPEYRTVNGEKRDAFLYVLDAQPATQ</sequence>
<dbReference type="InterPro" id="IPR051531">
    <property type="entry name" value="N-acetyltransferase"/>
</dbReference>
<protein>
    <submittedName>
        <fullName evidence="5">N-acetyltransferase</fullName>
    </submittedName>
</protein>
<evidence type="ECO:0000313" key="5">
    <source>
        <dbReference type="EMBL" id="RVU33746.1"/>
    </source>
</evidence>
<dbReference type="Gene3D" id="3.40.630.30">
    <property type="match status" value="1"/>
</dbReference>
<reference evidence="6" key="1">
    <citation type="submission" date="2019-01" db="EMBL/GenBank/DDBJ databases">
        <title>Gri0909 isolated from a small marine red alga.</title>
        <authorList>
            <person name="Kim J."/>
            <person name="Jeong S.E."/>
            <person name="Jeon C.O."/>
        </authorList>
    </citation>
    <scope>NUCLEOTIDE SEQUENCE [LARGE SCALE GENOMIC DNA]</scope>
    <source>
        <strain evidence="6">Gri0909</strain>
    </source>
</reference>
<gene>
    <name evidence="5" type="ORF">EOI86_21615</name>
</gene>
<feature type="domain" description="N-acetyltransferase" evidence="4">
    <location>
        <begin position="9"/>
        <end position="175"/>
    </location>
</feature>
<keyword evidence="1 5" id="KW-0808">Transferase</keyword>
<dbReference type="Pfam" id="PF13302">
    <property type="entry name" value="Acetyltransf_3"/>
    <property type="match status" value="1"/>
</dbReference>
<comment type="similarity">
    <text evidence="3">Belongs to the acetyltransferase family. RimJ subfamily.</text>
</comment>
<organism evidence="5 6">
    <name type="scientific">Hwanghaeella grinnelliae</name>
    <dbReference type="NCBI Taxonomy" id="2500179"/>
    <lineage>
        <taxon>Bacteria</taxon>
        <taxon>Pseudomonadati</taxon>
        <taxon>Pseudomonadota</taxon>
        <taxon>Alphaproteobacteria</taxon>
        <taxon>Rhodospirillales</taxon>
        <taxon>Rhodospirillaceae</taxon>
        <taxon>Hwanghaeella</taxon>
    </lineage>
</organism>
<dbReference type="PANTHER" id="PTHR43792">
    <property type="entry name" value="GNAT FAMILY, PUTATIVE (AFU_ORTHOLOGUE AFUA_3G00765)-RELATED-RELATED"/>
    <property type="match status" value="1"/>
</dbReference>